<proteinExistence type="predicted"/>
<feature type="compositionally biased region" description="Polar residues" evidence="1">
    <location>
        <begin position="1"/>
        <end position="14"/>
    </location>
</feature>
<organism evidence="2 3">
    <name type="scientific">Dendrobium catenatum</name>
    <dbReference type="NCBI Taxonomy" id="906689"/>
    <lineage>
        <taxon>Eukaryota</taxon>
        <taxon>Viridiplantae</taxon>
        <taxon>Streptophyta</taxon>
        <taxon>Embryophyta</taxon>
        <taxon>Tracheophyta</taxon>
        <taxon>Spermatophyta</taxon>
        <taxon>Magnoliopsida</taxon>
        <taxon>Liliopsida</taxon>
        <taxon>Asparagales</taxon>
        <taxon>Orchidaceae</taxon>
        <taxon>Epidendroideae</taxon>
        <taxon>Malaxideae</taxon>
        <taxon>Dendrobiinae</taxon>
        <taxon>Dendrobium</taxon>
    </lineage>
</organism>
<dbReference type="Proteomes" id="UP000233837">
    <property type="component" value="Unassembled WGS sequence"/>
</dbReference>
<reference evidence="2 3" key="2">
    <citation type="journal article" date="2017" name="Nature">
        <title>The Apostasia genome and the evolution of orchids.</title>
        <authorList>
            <person name="Zhang G.Q."/>
            <person name="Liu K.W."/>
            <person name="Li Z."/>
            <person name="Lohaus R."/>
            <person name="Hsiao Y.Y."/>
            <person name="Niu S.C."/>
            <person name="Wang J.Y."/>
            <person name="Lin Y.C."/>
            <person name="Xu Q."/>
            <person name="Chen L.J."/>
            <person name="Yoshida K."/>
            <person name="Fujiwara S."/>
            <person name="Wang Z.W."/>
            <person name="Zhang Y.Q."/>
            <person name="Mitsuda N."/>
            <person name="Wang M."/>
            <person name="Liu G.H."/>
            <person name="Pecoraro L."/>
            <person name="Huang H.X."/>
            <person name="Xiao X.J."/>
            <person name="Lin M."/>
            <person name="Wu X.Y."/>
            <person name="Wu W.L."/>
            <person name="Chen Y.Y."/>
            <person name="Chang S.B."/>
            <person name="Sakamoto S."/>
            <person name="Ohme-Takagi M."/>
            <person name="Yagi M."/>
            <person name="Zeng S.J."/>
            <person name="Shen C.Y."/>
            <person name="Yeh C.M."/>
            <person name="Luo Y.B."/>
            <person name="Tsai W.C."/>
            <person name="Van de Peer Y."/>
            <person name="Liu Z.J."/>
        </authorList>
    </citation>
    <scope>NUCLEOTIDE SEQUENCE [LARGE SCALE GENOMIC DNA]</scope>
    <source>
        <tissue evidence="2">The whole plant</tissue>
    </source>
</reference>
<evidence type="ECO:0000313" key="2">
    <source>
        <dbReference type="EMBL" id="PKU79364.1"/>
    </source>
</evidence>
<feature type="region of interest" description="Disordered" evidence="1">
    <location>
        <begin position="1"/>
        <end position="24"/>
    </location>
</feature>
<keyword evidence="3" id="KW-1185">Reference proteome</keyword>
<gene>
    <name evidence="2" type="ORF">MA16_Dca000709</name>
</gene>
<protein>
    <submittedName>
        <fullName evidence="2">Uncharacterized protein</fullName>
    </submittedName>
</protein>
<dbReference type="AlphaFoldDB" id="A0A2I0WUM4"/>
<evidence type="ECO:0000256" key="1">
    <source>
        <dbReference type="SAM" id="MobiDB-lite"/>
    </source>
</evidence>
<reference evidence="2 3" key="1">
    <citation type="journal article" date="2016" name="Sci. Rep.">
        <title>The Dendrobium catenatum Lindl. genome sequence provides insights into polysaccharide synthase, floral development and adaptive evolution.</title>
        <authorList>
            <person name="Zhang G.Q."/>
            <person name="Xu Q."/>
            <person name="Bian C."/>
            <person name="Tsai W.C."/>
            <person name="Yeh C.M."/>
            <person name="Liu K.W."/>
            <person name="Yoshida K."/>
            <person name="Zhang L.S."/>
            <person name="Chang S.B."/>
            <person name="Chen F."/>
            <person name="Shi Y."/>
            <person name="Su Y.Y."/>
            <person name="Zhang Y.Q."/>
            <person name="Chen L.J."/>
            <person name="Yin Y."/>
            <person name="Lin M."/>
            <person name="Huang H."/>
            <person name="Deng H."/>
            <person name="Wang Z.W."/>
            <person name="Zhu S.L."/>
            <person name="Zhao X."/>
            <person name="Deng C."/>
            <person name="Niu S.C."/>
            <person name="Huang J."/>
            <person name="Wang M."/>
            <person name="Liu G.H."/>
            <person name="Yang H.J."/>
            <person name="Xiao X.J."/>
            <person name="Hsiao Y.Y."/>
            <person name="Wu W.L."/>
            <person name="Chen Y.Y."/>
            <person name="Mitsuda N."/>
            <person name="Ohme-Takagi M."/>
            <person name="Luo Y.B."/>
            <person name="Van de Peer Y."/>
            <person name="Liu Z.J."/>
        </authorList>
    </citation>
    <scope>NUCLEOTIDE SEQUENCE [LARGE SCALE GENOMIC DNA]</scope>
    <source>
        <tissue evidence="2">The whole plant</tissue>
    </source>
</reference>
<accession>A0A2I0WUM4</accession>
<dbReference type="EMBL" id="KZ502442">
    <property type="protein sequence ID" value="PKU79364.1"/>
    <property type="molecule type" value="Genomic_DNA"/>
</dbReference>
<sequence length="138" mass="14747">MQNAPDNIPASQTPRNPPAKALFPNPNPSGCSFHSFISLASPVSPSSPSVAHRRSTSPSCVGVHRMSPTITDFLAGESSISDREFSPPVDCKSPPSCRFRKMAAANGPEASRCFIYGAPYDVFSAGVFWHTHSAENKP</sequence>
<name>A0A2I0WUM4_9ASPA</name>
<evidence type="ECO:0000313" key="3">
    <source>
        <dbReference type="Proteomes" id="UP000233837"/>
    </source>
</evidence>